<dbReference type="Proteomes" id="UP001374803">
    <property type="component" value="Chromosome"/>
</dbReference>
<organism evidence="5 6">
    <name type="scientific">Pendulispora rubella</name>
    <dbReference type="NCBI Taxonomy" id="2741070"/>
    <lineage>
        <taxon>Bacteria</taxon>
        <taxon>Pseudomonadati</taxon>
        <taxon>Myxococcota</taxon>
        <taxon>Myxococcia</taxon>
        <taxon>Myxococcales</taxon>
        <taxon>Sorangiineae</taxon>
        <taxon>Pendulisporaceae</taxon>
        <taxon>Pendulispora</taxon>
    </lineage>
</organism>
<keyword evidence="1" id="KW-0479">Metal-binding</keyword>
<dbReference type="Pfam" id="PF03571">
    <property type="entry name" value="Peptidase_M49"/>
    <property type="match status" value="2"/>
</dbReference>
<evidence type="ECO:0000256" key="3">
    <source>
        <dbReference type="SAM" id="MobiDB-lite"/>
    </source>
</evidence>
<dbReference type="RefSeq" id="WP_394832526.1">
    <property type="nucleotide sequence ID" value="NZ_CP089929.1"/>
</dbReference>
<evidence type="ECO:0000256" key="2">
    <source>
        <dbReference type="ARBA" id="ARBA00022801"/>
    </source>
</evidence>
<evidence type="ECO:0000313" key="6">
    <source>
        <dbReference type="Proteomes" id="UP001374803"/>
    </source>
</evidence>
<name>A0ABZ2KW46_9BACT</name>
<feature type="compositionally biased region" description="Low complexity" evidence="3">
    <location>
        <begin position="16"/>
        <end position="40"/>
    </location>
</feature>
<protein>
    <submittedName>
        <fullName evidence="5">Dipeptidyl peptidase 3</fullName>
    </submittedName>
</protein>
<feature type="chain" id="PRO_5047236070" evidence="4">
    <location>
        <begin position="24"/>
        <end position="666"/>
    </location>
</feature>
<accession>A0ABZ2KW46</accession>
<keyword evidence="4" id="KW-0732">Signal</keyword>
<dbReference type="Gene3D" id="3.30.540.30">
    <property type="match status" value="2"/>
</dbReference>
<gene>
    <name evidence="5" type="ORF">LVJ94_39090</name>
</gene>
<feature type="region of interest" description="Disordered" evidence="3">
    <location>
        <begin position="16"/>
        <end position="42"/>
    </location>
</feature>
<dbReference type="EMBL" id="CP089983">
    <property type="protein sequence ID" value="WXB02901.1"/>
    <property type="molecule type" value="Genomic_DNA"/>
</dbReference>
<keyword evidence="6" id="KW-1185">Reference proteome</keyword>
<keyword evidence="2" id="KW-0378">Hydrolase</keyword>
<reference evidence="5" key="1">
    <citation type="submission" date="2021-12" db="EMBL/GenBank/DDBJ databases">
        <title>Discovery of the Pendulisporaceae a myxobacterial family with distinct sporulation behavior and unique specialized metabolism.</title>
        <authorList>
            <person name="Garcia R."/>
            <person name="Popoff A."/>
            <person name="Bader C.D."/>
            <person name="Loehr J."/>
            <person name="Walesch S."/>
            <person name="Walt C."/>
            <person name="Boldt J."/>
            <person name="Bunk B."/>
            <person name="Haeckl F.J.F.P.J."/>
            <person name="Gunesch A.P."/>
            <person name="Birkelbach J."/>
            <person name="Nuebel U."/>
            <person name="Pietschmann T."/>
            <person name="Bach T."/>
            <person name="Mueller R."/>
        </authorList>
    </citation>
    <scope>NUCLEOTIDE SEQUENCE</scope>
    <source>
        <strain evidence="5">MSr11367</strain>
    </source>
</reference>
<feature type="signal peptide" evidence="4">
    <location>
        <begin position="1"/>
        <end position="23"/>
    </location>
</feature>
<evidence type="ECO:0000256" key="1">
    <source>
        <dbReference type="ARBA" id="ARBA00022723"/>
    </source>
</evidence>
<dbReference type="PANTHER" id="PTHR23422">
    <property type="entry name" value="DIPEPTIDYL PEPTIDASE III-RELATED"/>
    <property type="match status" value="1"/>
</dbReference>
<dbReference type="InterPro" id="IPR039461">
    <property type="entry name" value="Peptidase_M49"/>
</dbReference>
<proteinExistence type="predicted"/>
<evidence type="ECO:0000313" key="5">
    <source>
        <dbReference type="EMBL" id="WXB02901.1"/>
    </source>
</evidence>
<sequence length="666" mass="72597">MRLFAAASLVALVACSPSTPSSSATPAPRAAEPPRSAASPVATPQVSKSLGLVGDIAVASYPPSGFERLTAEQRALAYHLASAALAGDVIFTMQTSRFAWPARQAVQNVLAKRDKLEPSVRDKLLEYRRFLFVHHGLHDKSTGAKYTPPIARAEFEKAAHATGVSVPADLLAAMFDPKVQPAQVNKSPGVGKDPIAESASNHYEGITSKDLHLFQEQYELNGRLVKQGGKVVEQVYRSGDAKTPAGLAAPELKRVIEHLQAASTLAPAAQKEALRHLVNYLATGEPEEFRKHDIAWVAQTFPVDYILGFIEVALDVRQRKGSFEGFVAIADPQHDPQLQALAREAAYFEQKLPTPKEYKRDVFRVPAAAAVSVLAATGEAGFFTFGGVNLPNSQEMRETHGSKNFINESSVTAFREMREAKMLDEFVVPEARAEVRRCSPYLIDAAIGFHEVTGHGSGKVSSTLQGDPAKLLAPYYSAMEEGRANLVANYLVGDPKTVQIGLLPDARCARVYPTLEEAMTLEFLSWVPEGDRIEEDHMQGAFIRLGIFLEKGVTKVEERNGKIFFTVKDPEAWRRAAGELLTEHQRIKATGDKAAMAALVEKYGSRLNTTWRDQVIARVKSLNLPRALATVPPVLTPIRDTKGQVVDAKAEQVTSLDAYLDVLEGS</sequence>
<dbReference type="PROSITE" id="PS51257">
    <property type="entry name" value="PROKAR_LIPOPROTEIN"/>
    <property type="match status" value="1"/>
</dbReference>
<evidence type="ECO:0000256" key="4">
    <source>
        <dbReference type="SAM" id="SignalP"/>
    </source>
</evidence>
<dbReference type="PANTHER" id="PTHR23422:SF11">
    <property type="entry name" value="DIPEPTIDYL PEPTIDASE 3"/>
    <property type="match status" value="1"/>
</dbReference>